<dbReference type="OrthoDB" id="7255276at2759"/>
<dbReference type="InterPro" id="IPR050468">
    <property type="entry name" value="Cuticle_Struct_Prot"/>
</dbReference>
<dbReference type="InterPro" id="IPR000618">
    <property type="entry name" value="Insect_cuticle"/>
</dbReference>
<evidence type="ECO:0000256" key="2">
    <source>
        <dbReference type="PROSITE-ProRule" id="PRU00497"/>
    </source>
</evidence>
<dbReference type="InterPro" id="IPR031311">
    <property type="entry name" value="CHIT_BIND_RR_consensus"/>
</dbReference>
<evidence type="ECO:0000256" key="4">
    <source>
        <dbReference type="SAM" id="SignalP"/>
    </source>
</evidence>
<dbReference type="Pfam" id="PF00379">
    <property type="entry name" value="Chitin_bind_4"/>
    <property type="match status" value="1"/>
</dbReference>
<feature type="region of interest" description="Disordered" evidence="3">
    <location>
        <begin position="30"/>
        <end position="56"/>
    </location>
</feature>
<comment type="caution">
    <text evidence="5">The sequence shown here is derived from an EMBL/GenBank/DDBJ whole genome shotgun (WGS) entry which is preliminary data.</text>
</comment>
<dbReference type="Proteomes" id="UP000708208">
    <property type="component" value="Unassembled WGS sequence"/>
</dbReference>
<dbReference type="GO" id="GO:0062129">
    <property type="term" value="C:chitin-based extracellular matrix"/>
    <property type="evidence" value="ECO:0007669"/>
    <property type="project" value="TreeGrafter"/>
</dbReference>
<proteinExistence type="predicted"/>
<gene>
    <name evidence="5" type="ORF">AFUS01_LOCUS447</name>
</gene>
<dbReference type="PROSITE" id="PS00233">
    <property type="entry name" value="CHIT_BIND_RR_1"/>
    <property type="match status" value="1"/>
</dbReference>
<accession>A0A8J2NL38</accession>
<dbReference type="PANTHER" id="PTHR10380">
    <property type="entry name" value="CUTICLE PROTEIN"/>
    <property type="match status" value="1"/>
</dbReference>
<dbReference type="AlphaFoldDB" id="A0A8J2NL38"/>
<sequence>MKAALVFVALCVAGALAAPQLRQNDVQIVSQNNDNDGSGNFRNSYALNDGTAEERQGEFRPIDAETGIQKVTGVISWTSPEGQLITLRYVADENGFQPQGDHLPRA</sequence>
<dbReference type="EMBL" id="CAJVCH010002073">
    <property type="protein sequence ID" value="CAG7642612.1"/>
    <property type="molecule type" value="Genomic_DNA"/>
</dbReference>
<feature type="signal peptide" evidence="4">
    <location>
        <begin position="1"/>
        <end position="17"/>
    </location>
</feature>
<evidence type="ECO:0000313" key="5">
    <source>
        <dbReference type="EMBL" id="CAG7642612.1"/>
    </source>
</evidence>
<name>A0A8J2NL38_9HEXA</name>
<dbReference type="GO" id="GO:0008010">
    <property type="term" value="F:structural constituent of chitin-based larval cuticle"/>
    <property type="evidence" value="ECO:0007669"/>
    <property type="project" value="TreeGrafter"/>
</dbReference>
<dbReference type="PROSITE" id="PS51155">
    <property type="entry name" value="CHIT_BIND_RR_2"/>
    <property type="match status" value="1"/>
</dbReference>
<feature type="compositionally biased region" description="Polar residues" evidence="3">
    <location>
        <begin position="30"/>
        <end position="46"/>
    </location>
</feature>
<keyword evidence="4" id="KW-0732">Signal</keyword>
<evidence type="ECO:0000313" key="6">
    <source>
        <dbReference type="Proteomes" id="UP000708208"/>
    </source>
</evidence>
<dbReference type="PANTHER" id="PTHR10380:SF173">
    <property type="entry name" value="CUTICULAR PROTEIN 47EF, ISOFORM C-RELATED"/>
    <property type="match status" value="1"/>
</dbReference>
<evidence type="ECO:0000256" key="3">
    <source>
        <dbReference type="SAM" id="MobiDB-lite"/>
    </source>
</evidence>
<protein>
    <submittedName>
        <fullName evidence="5">Uncharacterized protein</fullName>
    </submittedName>
</protein>
<reference evidence="5" key="1">
    <citation type="submission" date="2021-06" db="EMBL/GenBank/DDBJ databases">
        <authorList>
            <person name="Hodson N. C."/>
            <person name="Mongue J. A."/>
            <person name="Jaron S. K."/>
        </authorList>
    </citation>
    <scope>NUCLEOTIDE SEQUENCE</scope>
</reference>
<keyword evidence="6" id="KW-1185">Reference proteome</keyword>
<feature type="chain" id="PRO_5035210195" evidence="4">
    <location>
        <begin position="18"/>
        <end position="106"/>
    </location>
</feature>
<organism evidence="5 6">
    <name type="scientific">Allacma fusca</name>
    <dbReference type="NCBI Taxonomy" id="39272"/>
    <lineage>
        <taxon>Eukaryota</taxon>
        <taxon>Metazoa</taxon>
        <taxon>Ecdysozoa</taxon>
        <taxon>Arthropoda</taxon>
        <taxon>Hexapoda</taxon>
        <taxon>Collembola</taxon>
        <taxon>Symphypleona</taxon>
        <taxon>Sminthuridae</taxon>
        <taxon>Allacma</taxon>
    </lineage>
</organism>
<evidence type="ECO:0000256" key="1">
    <source>
        <dbReference type="ARBA" id="ARBA00022460"/>
    </source>
</evidence>
<keyword evidence="1 2" id="KW-0193">Cuticle</keyword>